<comment type="caution">
    <text evidence="1">The sequence shown here is derived from an EMBL/GenBank/DDBJ whole genome shotgun (WGS) entry which is preliminary data.</text>
</comment>
<dbReference type="EMBL" id="BGPR01038847">
    <property type="protein sequence ID" value="GBO14728.1"/>
    <property type="molecule type" value="Genomic_DNA"/>
</dbReference>
<evidence type="ECO:0000313" key="3">
    <source>
        <dbReference type="Proteomes" id="UP000499080"/>
    </source>
</evidence>
<gene>
    <name evidence="2" type="ORF">AVEN_221046_1</name>
    <name evidence="1" type="ORF">AVEN_29600_1</name>
</gene>
<dbReference type="EMBL" id="BGPR01038846">
    <property type="protein sequence ID" value="GBO14726.1"/>
    <property type="molecule type" value="Genomic_DNA"/>
</dbReference>
<evidence type="ECO:0000313" key="2">
    <source>
        <dbReference type="EMBL" id="GBO14728.1"/>
    </source>
</evidence>
<dbReference type="Proteomes" id="UP000499080">
    <property type="component" value="Unassembled WGS sequence"/>
</dbReference>
<proteinExistence type="predicted"/>
<evidence type="ECO:0000313" key="1">
    <source>
        <dbReference type="EMBL" id="GBO14726.1"/>
    </source>
</evidence>
<accession>A0A4Y2USQ5</accession>
<protein>
    <submittedName>
        <fullName evidence="1">Uncharacterized protein</fullName>
    </submittedName>
</protein>
<sequence>MKTYGKDSDFYFALVPTTAVMQFSLDKQTEKTVSILAFRDQKLLVTPSVIVPSAYGTLMPVDDLPSDGIQQKCDVGFCLRYAYAIR</sequence>
<keyword evidence="3" id="KW-1185">Reference proteome</keyword>
<reference evidence="1 3" key="1">
    <citation type="journal article" date="2019" name="Sci. Rep.">
        <title>Orb-weaving spider Araneus ventricosus genome elucidates the spidroin gene catalogue.</title>
        <authorList>
            <person name="Kono N."/>
            <person name="Nakamura H."/>
            <person name="Ohtoshi R."/>
            <person name="Moran D.A.P."/>
            <person name="Shinohara A."/>
            <person name="Yoshida Y."/>
            <person name="Fujiwara M."/>
            <person name="Mori M."/>
            <person name="Tomita M."/>
            <person name="Arakawa K."/>
        </authorList>
    </citation>
    <scope>NUCLEOTIDE SEQUENCE [LARGE SCALE GENOMIC DNA]</scope>
</reference>
<dbReference type="AlphaFoldDB" id="A0A4Y2USQ5"/>
<organism evidence="1 3">
    <name type="scientific">Araneus ventricosus</name>
    <name type="common">Orbweaver spider</name>
    <name type="synonym">Epeira ventricosa</name>
    <dbReference type="NCBI Taxonomy" id="182803"/>
    <lineage>
        <taxon>Eukaryota</taxon>
        <taxon>Metazoa</taxon>
        <taxon>Ecdysozoa</taxon>
        <taxon>Arthropoda</taxon>
        <taxon>Chelicerata</taxon>
        <taxon>Arachnida</taxon>
        <taxon>Araneae</taxon>
        <taxon>Araneomorphae</taxon>
        <taxon>Entelegynae</taxon>
        <taxon>Araneoidea</taxon>
        <taxon>Araneidae</taxon>
        <taxon>Araneus</taxon>
    </lineage>
</organism>
<name>A0A4Y2USQ5_ARAVE</name>